<keyword evidence="1" id="KW-0812">Transmembrane</keyword>
<evidence type="ECO:0000256" key="1">
    <source>
        <dbReference type="SAM" id="Phobius"/>
    </source>
</evidence>
<reference evidence="2" key="1">
    <citation type="submission" date="2022-09" db="EMBL/GenBank/DDBJ databases">
        <title>Actin cytoskeleton and complex cell architecture in an #Asgard archaeon.</title>
        <authorList>
            <person name="Ponce Toledo R.I."/>
            <person name="Schleper C."/>
            <person name="Rodrigues Oliveira T."/>
            <person name="Wollweber F."/>
            <person name="Xu J."/>
            <person name="Rittmann S."/>
            <person name="Klingl A."/>
            <person name="Pilhofer M."/>
        </authorList>
    </citation>
    <scope>NUCLEOTIDE SEQUENCE</scope>
    <source>
        <strain evidence="2">B-35</strain>
    </source>
</reference>
<proteinExistence type="predicted"/>
<accession>A0ABY6HN80</accession>
<name>A0ABY6HN80_9ARCH</name>
<protein>
    <submittedName>
        <fullName evidence="2">Uncharacterized protein</fullName>
    </submittedName>
</protein>
<evidence type="ECO:0000313" key="3">
    <source>
        <dbReference type="Proteomes" id="UP001208689"/>
    </source>
</evidence>
<keyword evidence="1" id="KW-1133">Transmembrane helix</keyword>
<keyword evidence="3" id="KW-1185">Reference proteome</keyword>
<feature type="transmembrane region" description="Helical" evidence="1">
    <location>
        <begin position="6"/>
        <end position="25"/>
    </location>
</feature>
<evidence type="ECO:0000313" key="2">
    <source>
        <dbReference type="EMBL" id="UYP44763.1"/>
    </source>
</evidence>
<organism evidence="2 3">
    <name type="scientific">Candidatus Lokiarchaeum ossiferum</name>
    <dbReference type="NCBI Taxonomy" id="2951803"/>
    <lineage>
        <taxon>Archaea</taxon>
        <taxon>Promethearchaeati</taxon>
        <taxon>Promethearchaeota</taxon>
        <taxon>Promethearchaeia</taxon>
        <taxon>Promethearchaeales</taxon>
        <taxon>Promethearchaeaceae</taxon>
        <taxon>Candidatus Lokiarchaeum</taxon>
    </lineage>
</organism>
<sequence>MLSLGLIVNITAQFKNALKFIIYFYNLRAKIFQIRLVLGKMTLN</sequence>
<dbReference type="EMBL" id="CP104013">
    <property type="protein sequence ID" value="UYP44763.1"/>
    <property type="molecule type" value="Genomic_DNA"/>
</dbReference>
<keyword evidence="1" id="KW-0472">Membrane</keyword>
<dbReference type="Proteomes" id="UP001208689">
    <property type="component" value="Chromosome"/>
</dbReference>
<gene>
    <name evidence="2" type="ORF">NEF87_001048</name>
</gene>